<evidence type="ECO:0000313" key="2">
    <source>
        <dbReference type="EMBL" id="RIH83841.1"/>
    </source>
</evidence>
<accession>A0A399ENX1</accession>
<dbReference type="OrthoDB" id="9855294at2"/>
<name>A0A399ENX1_9DEIN</name>
<protein>
    <submittedName>
        <fullName evidence="2">Uncharacterized protein</fullName>
    </submittedName>
</protein>
<keyword evidence="1" id="KW-0472">Membrane</keyword>
<feature type="transmembrane region" description="Helical" evidence="1">
    <location>
        <begin position="35"/>
        <end position="55"/>
    </location>
</feature>
<sequence>MTALPASRSSQNDPVLTPQRLLPRFLYVFMRVPMIPIPIFVFIPTLVLEGLVYLAEAIAGRWSREAGYYLEQARAGLRLIRRQGPFTVVDLEVQDIARFQVSGSPLGGFRGPVRVKIGQW</sequence>
<reference evidence="2 3" key="1">
    <citation type="submission" date="2018-08" db="EMBL/GenBank/DDBJ databases">
        <title>Meiothermus roseus NBRC 110900 genome sequencing project.</title>
        <authorList>
            <person name="Da Costa M.S."/>
            <person name="Albuquerque L."/>
            <person name="Raposo P."/>
            <person name="Froufe H.J.C."/>
            <person name="Barroso C.S."/>
            <person name="Egas C."/>
        </authorList>
    </citation>
    <scope>NUCLEOTIDE SEQUENCE [LARGE SCALE GENOMIC DNA]</scope>
    <source>
        <strain evidence="2 3">NBRC 110900</strain>
    </source>
</reference>
<dbReference type="EMBL" id="QWLA01000068">
    <property type="protein sequence ID" value="RIH83841.1"/>
    <property type="molecule type" value="Genomic_DNA"/>
</dbReference>
<comment type="caution">
    <text evidence="2">The sequence shown here is derived from an EMBL/GenBank/DDBJ whole genome shotgun (WGS) entry which is preliminary data.</text>
</comment>
<gene>
    <name evidence="2" type="ORF">Mrose_02871</name>
</gene>
<dbReference type="RefSeq" id="WP_147371674.1">
    <property type="nucleotide sequence ID" value="NZ_QWLA01000068.1"/>
</dbReference>
<proteinExistence type="predicted"/>
<dbReference type="Proteomes" id="UP000265341">
    <property type="component" value="Unassembled WGS sequence"/>
</dbReference>
<keyword evidence="3" id="KW-1185">Reference proteome</keyword>
<organism evidence="2 3">
    <name type="scientific">Calidithermus roseus</name>
    <dbReference type="NCBI Taxonomy" id="1644118"/>
    <lineage>
        <taxon>Bacteria</taxon>
        <taxon>Thermotogati</taxon>
        <taxon>Deinococcota</taxon>
        <taxon>Deinococci</taxon>
        <taxon>Thermales</taxon>
        <taxon>Thermaceae</taxon>
        <taxon>Calidithermus</taxon>
    </lineage>
</organism>
<evidence type="ECO:0000313" key="3">
    <source>
        <dbReference type="Proteomes" id="UP000265341"/>
    </source>
</evidence>
<evidence type="ECO:0000256" key="1">
    <source>
        <dbReference type="SAM" id="Phobius"/>
    </source>
</evidence>
<dbReference type="AlphaFoldDB" id="A0A399ENX1"/>
<keyword evidence="1" id="KW-0812">Transmembrane</keyword>
<keyword evidence="1" id="KW-1133">Transmembrane helix</keyword>